<comment type="similarity">
    <text evidence="1">Belongs to the short-chain dehydrogenases/reductases (SDR) family.</text>
</comment>
<dbReference type="InterPro" id="IPR002347">
    <property type="entry name" value="SDR_fam"/>
</dbReference>
<dbReference type="PRINTS" id="PR00080">
    <property type="entry name" value="SDRFAMILY"/>
</dbReference>
<dbReference type="PROSITE" id="PS00061">
    <property type="entry name" value="ADH_SHORT"/>
    <property type="match status" value="1"/>
</dbReference>
<organism evidence="4 5">
    <name type="scientific">Thermocatellispora tengchongensis</name>
    <dbReference type="NCBI Taxonomy" id="1073253"/>
    <lineage>
        <taxon>Bacteria</taxon>
        <taxon>Bacillati</taxon>
        <taxon>Actinomycetota</taxon>
        <taxon>Actinomycetes</taxon>
        <taxon>Streptosporangiales</taxon>
        <taxon>Streptosporangiaceae</taxon>
        <taxon>Thermocatellispora</taxon>
    </lineage>
</organism>
<dbReference type="GO" id="GO:0048038">
    <property type="term" value="F:quinone binding"/>
    <property type="evidence" value="ECO:0007669"/>
    <property type="project" value="TreeGrafter"/>
</dbReference>
<dbReference type="PRINTS" id="PR00081">
    <property type="entry name" value="GDHRDH"/>
</dbReference>
<protein>
    <submittedName>
        <fullName evidence="4">NAD(P)-dependent dehydrogenase (Short-subunit alcohol dehydrogenase family)</fullName>
    </submittedName>
</protein>
<name>A0A840PJW9_9ACTN</name>
<proteinExistence type="inferred from homology"/>
<evidence type="ECO:0000256" key="2">
    <source>
        <dbReference type="ARBA" id="ARBA00023002"/>
    </source>
</evidence>
<dbReference type="InterPro" id="IPR020904">
    <property type="entry name" value="Sc_DH/Rdtase_CS"/>
</dbReference>
<dbReference type="Proteomes" id="UP000578449">
    <property type="component" value="Unassembled WGS sequence"/>
</dbReference>
<accession>A0A840PJW9</accession>
<dbReference type="SUPFAM" id="SSF51735">
    <property type="entry name" value="NAD(P)-binding Rossmann-fold domains"/>
    <property type="match status" value="1"/>
</dbReference>
<dbReference type="PANTHER" id="PTHR42760:SF133">
    <property type="entry name" value="3-OXOACYL-[ACYL-CARRIER-PROTEIN] REDUCTASE"/>
    <property type="match status" value="1"/>
</dbReference>
<dbReference type="FunFam" id="3.40.50.720:FF:000084">
    <property type="entry name" value="Short-chain dehydrogenase reductase"/>
    <property type="match status" value="1"/>
</dbReference>
<feature type="domain" description="Ketoreductase" evidence="3">
    <location>
        <begin position="9"/>
        <end position="189"/>
    </location>
</feature>
<dbReference type="SMART" id="SM00822">
    <property type="entry name" value="PKS_KR"/>
    <property type="match status" value="1"/>
</dbReference>
<comment type="caution">
    <text evidence="4">The sequence shown here is derived from an EMBL/GenBank/DDBJ whole genome shotgun (WGS) entry which is preliminary data.</text>
</comment>
<gene>
    <name evidence="4" type="ORF">HNP84_007633</name>
</gene>
<keyword evidence="5" id="KW-1185">Reference proteome</keyword>
<dbReference type="PANTHER" id="PTHR42760">
    <property type="entry name" value="SHORT-CHAIN DEHYDROGENASES/REDUCTASES FAMILY MEMBER"/>
    <property type="match status" value="1"/>
</dbReference>
<keyword evidence="2" id="KW-0560">Oxidoreductase</keyword>
<reference evidence="4 5" key="1">
    <citation type="submission" date="2020-08" db="EMBL/GenBank/DDBJ databases">
        <title>Genomic Encyclopedia of Type Strains, Phase IV (KMG-IV): sequencing the most valuable type-strain genomes for metagenomic binning, comparative biology and taxonomic classification.</title>
        <authorList>
            <person name="Goeker M."/>
        </authorList>
    </citation>
    <scope>NUCLEOTIDE SEQUENCE [LARGE SCALE GENOMIC DNA]</scope>
    <source>
        <strain evidence="4 5">DSM 45615</strain>
    </source>
</reference>
<sequence>MQPTRFAGRTAVVTGAARGIGLACARRFAEEGASVALVDLPGSDGAAQAERLAAEGHTARFYPCDVTDRPAVNGTFDKIAAELGVPDVLHANAGILRGSDFPDTTEEEWNAVLTGNLTSVFLCGQAAARLMISARRPGAIVNTASIAVLLTAPEGAAYSASKGGVAALTRAMALSLARHGIRVNAIGPGTVATEMMAPALAHQELADQILSRTPLGRYARPEDIAGVVAFLAGDDAAYLTGQTLYIDGGRLALNYTTTARASAGRP</sequence>
<dbReference type="GO" id="GO:0006633">
    <property type="term" value="P:fatty acid biosynthetic process"/>
    <property type="evidence" value="ECO:0007669"/>
    <property type="project" value="TreeGrafter"/>
</dbReference>
<dbReference type="NCBIfam" id="NF005559">
    <property type="entry name" value="PRK07231.1"/>
    <property type="match status" value="1"/>
</dbReference>
<dbReference type="InterPro" id="IPR057326">
    <property type="entry name" value="KR_dom"/>
</dbReference>
<dbReference type="EMBL" id="JACHGN010000020">
    <property type="protein sequence ID" value="MBB5137880.1"/>
    <property type="molecule type" value="Genomic_DNA"/>
</dbReference>
<dbReference type="AlphaFoldDB" id="A0A840PJW9"/>
<dbReference type="InterPro" id="IPR036291">
    <property type="entry name" value="NAD(P)-bd_dom_sf"/>
</dbReference>
<evidence type="ECO:0000313" key="4">
    <source>
        <dbReference type="EMBL" id="MBB5137880.1"/>
    </source>
</evidence>
<evidence type="ECO:0000313" key="5">
    <source>
        <dbReference type="Proteomes" id="UP000578449"/>
    </source>
</evidence>
<dbReference type="Pfam" id="PF13561">
    <property type="entry name" value="adh_short_C2"/>
    <property type="match status" value="1"/>
</dbReference>
<evidence type="ECO:0000256" key="1">
    <source>
        <dbReference type="ARBA" id="ARBA00006484"/>
    </source>
</evidence>
<dbReference type="RefSeq" id="WP_185054763.1">
    <property type="nucleotide sequence ID" value="NZ_BAABIX010000002.1"/>
</dbReference>
<evidence type="ECO:0000259" key="3">
    <source>
        <dbReference type="SMART" id="SM00822"/>
    </source>
</evidence>
<dbReference type="GO" id="GO:0016616">
    <property type="term" value="F:oxidoreductase activity, acting on the CH-OH group of donors, NAD or NADP as acceptor"/>
    <property type="evidence" value="ECO:0007669"/>
    <property type="project" value="TreeGrafter"/>
</dbReference>
<dbReference type="Gene3D" id="3.40.50.720">
    <property type="entry name" value="NAD(P)-binding Rossmann-like Domain"/>
    <property type="match status" value="1"/>
</dbReference>